<comment type="caution">
    <text evidence="3">The sequence shown here is derived from an EMBL/GenBank/DDBJ whole genome shotgun (WGS) entry which is preliminary data.</text>
</comment>
<sequence>MKKTGFDNELYVKKQTENILKRIDAFGNKLYLEFGGKLFDDLHAARVLPGFDPNVKTKILRNLKDKLEIIFCIGAPAIEKNKIRADFGITYGNELLRLMRNLRELGLKINSVVITQYNEQPAADMFRKQLERKGEKVYIHKLTKGYPNDVDTIVSDEGYGANPYIETTRPLVVVNAPGPNSGKLATCLSQLYHEYKRGVRAGYAKYETFPVWNLPLKHPVNVAYEAATADINDRNMIDYFHLEAYGVSAVNYNRDLEVFPVVKNILSRILGTSVYKSPTDMGVNMAGYAITDDAVVQEAAKQEIIRRYFKTYNEYKQGKADLDTAHRVEILMKDMGVSAMDRTTVAPARAKARECGHSSVALELPDGSIVTGRDKNNLYAPAAVIINAIKALAKIDDKIKLITPDAIDAVLKVKREALKSKTKKMNLEEALIALSFSAATNPTVEFALGKLELLEGCEAHSTVMLPESSLQIFRKLGINLTCDPEFSGE</sequence>
<feature type="domain" description="DUF1846" evidence="1">
    <location>
        <begin position="5"/>
        <end position="335"/>
    </location>
</feature>
<protein>
    <submittedName>
        <fullName evidence="3">DUF1846 domain-containing protein</fullName>
    </submittedName>
</protein>
<dbReference type="Pfam" id="PF08903">
    <property type="entry name" value="DUF1846"/>
    <property type="match status" value="1"/>
</dbReference>
<dbReference type="NCBIfam" id="NF010184">
    <property type="entry name" value="PRK13663.1"/>
    <property type="match status" value="1"/>
</dbReference>
<feature type="domain" description="DUF1846" evidence="2">
    <location>
        <begin position="341"/>
        <end position="487"/>
    </location>
</feature>
<evidence type="ECO:0000259" key="2">
    <source>
        <dbReference type="Pfam" id="PF20921"/>
    </source>
</evidence>
<evidence type="ECO:0000313" key="4">
    <source>
        <dbReference type="Proteomes" id="UP000727857"/>
    </source>
</evidence>
<dbReference type="EMBL" id="JADINF010000116">
    <property type="protein sequence ID" value="MBO8424282.1"/>
    <property type="molecule type" value="Genomic_DNA"/>
</dbReference>
<dbReference type="Gene3D" id="1.20.1570.10">
    <property type="entry name" value="dip2346 domain like"/>
    <property type="match status" value="1"/>
</dbReference>
<dbReference type="Gene3D" id="3.10.630.10">
    <property type="entry name" value="dip2346 domain like"/>
    <property type="match status" value="1"/>
</dbReference>
<dbReference type="InterPro" id="IPR048496">
    <property type="entry name" value="DUF1846_N"/>
</dbReference>
<reference evidence="3" key="2">
    <citation type="journal article" date="2021" name="PeerJ">
        <title>Extensive microbial diversity within the chicken gut microbiome revealed by metagenomics and culture.</title>
        <authorList>
            <person name="Gilroy R."/>
            <person name="Ravi A."/>
            <person name="Getino M."/>
            <person name="Pursley I."/>
            <person name="Horton D.L."/>
            <person name="Alikhan N.F."/>
            <person name="Baker D."/>
            <person name="Gharbi K."/>
            <person name="Hall N."/>
            <person name="Watson M."/>
            <person name="Adriaenssens E.M."/>
            <person name="Foster-Nyarko E."/>
            <person name="Jarju S."/>
            <person name="Secka A."/>
            <person name="Antonio M."/>
            <person name="Oren A."/>
            <person name="Chaudhuri R.R."/>
            <person name="La Ragione R."/>
            <person name="Hildebrand F."/>
            <person name="Pallen M.J."/>
        </authorList>
    </citation>
    <scope>NUCLEOTIDE SEQUENCE</scope>
    <source>
        <strain evidence="3">517</strain>
    </source>
</reference>
<dbReference type="InterPro" id="IPR048441">
    <property type="entry name" value="DUF1846_C"/>
</dbReference>
<evidence type="ECO:0000313" key="3">
    <source>
        <dbReference type="EMBL" id="MBO8424282.1"/>
    </source>
</evidence>
<dbReference type="Proteomes" id="UP000727857">
    <property type="component" value="Unassembled WGS sequence"/>
</dbReference>
<proteinExistence type="predicted"/>
<dbReference type="Gene3D" id="3.40.140.40">
    <property type="entry name" value="Domain of unknown function (DUF1846), C-terminal subdomain"/>
    <property type="match status" value="1"/>
</dbReference>
<reference evidence="3" key="1">
    <citation type="submission" date="2020-10" db="EMBL/GenBank/DDBJ databases">
        <authorList>
            <person name="Gilroy R."/>
        </authorList>
    </citation>
    <scope>NUCLEOTIDE SEQUENCE</scope>
    <source>
        <strain evidence="3">517</strain>
    </source>
</reference>
<name>A0A940DHJ7_9FIRM</name>
<organism evidence="3 4">
    <name type="scientific">Candidatus Stercoripulliclostridium pullicola</name>
    <dbReference type="NCBI Taxonomy" id="2840953"/>
    <lineage>
        <taxon>Bacteria</taxon>
        <taxon>Bacillati</taxon>
        <taxon>Bacillota</taxon>
        <taxon>Clostridia</taxon>
        <taxon>Eubacteriales</taxon>
        <taxon>Candidatus Stercoripulliclostridium</taxon>
    </lineage>
</organism>
<accession>A0A940DHJ7</accession>
<dbReference type="Pfam" id="PF20921">
    <property type="entry name" value="DUF1846_C"/>
    <property type="match status" value="1"/>
</dbReference>
<evidence type="ECO:0000259" key="1">
    <source>
        <dbReference type="Pfam" id="PF08903"/>
    </source>
</evidence>
<dbReference type="AlphaFoldDB" id="A0A940DHJ7"/>
<gene>
    <name evidence="3" type="ORF">IAB16_04630</name>
</gene>